<dbReference type="Gene3D" id="3.20.20.80">
    <property type="entry name" value="Glycosidases"/>
    <property type="match status" value="1"/>
</dbReference>
<accession>E6U3B7</accession>
<dbReference type="InterPro" id="IPR017853">
    <property type="entry name" value="GH"/>
</dbReference>
<keyword evidence="3" id="KW-0326">Glycosidase</keyword>
<evidence type="ECO:0000256" key="2">
    <source>
        <dbReference type="ARBA" id="ARBA00022801"/>
    </source>
</evidence>
<gene>
    <name evidence="5" type="ordered locus">Ethha_0840</name>
</gene>
<dbReference type="PRINTS" id="PR00131">
    <property type="entry name" value="GLHYDRLASE1"/>
</dbReference>
<dbReference type="PANTHER" id="PTHR10353:SF136">
    <property type="entry name" value="ARYL-PHOSPHO-BETA-D-GLUCOSIDASE BGLC"/>
    <property type="match status" value="1"/>
</dbReference>
<reference evidence="5 6" key="1">
    <citation type="submission" date="2010-12" db="EMBL/GenBank/DDBJ databases">
        <title>Complete sequence of Ethanoligenens harbinense YUAN-3.</title>
        <authorList>
            <person name="Lucas S."/>
            <person name="Copeland A."/>
            <person name="Lapidus A."/>
            <person name="Cheng J.-F."/>
            <person name="Bruce D."/>
            <person name="Goodwin L."/>
            <person name="Pitluck S."/>
            <person name="Chertkov O."/>
            <person name="Misra M."/>
            <person name="Detter J.C."/>
            <person name="Han C."/>
            <person name="Tapia R."/>
            <person name="Land M."/>
            <person name="Hauser L."/>
            <person name="Jeffries C."/>
            <person name="Kyrpides N."/>
            <person name="Ivanova N."/>
            <person name="Mikhailova N."/>
            <person name="Wang A."/>
            <person name="Mouttaki H."/>
            <person name="He Z."/>
            <person name="Zhou J."/>
            <person name="Hemme C.L."/>
            <person name="Woyke T."/>
        </authorList>
    </citation>
    <scope>NUCLEOTIDE SEQUENCE [LARGE SCALE GENOMIC DNA]</scope>
    <source>
        <strain evidence="6">DSM 18485 / JCM 12961 / CGMCC 1.5033 / YUAN-3</strain>
    </source>
</reference>
<dbReference type="EMBL" id="CP002400">
    <property type="protein sequence ID" value="ADU26409.1"/>
    <property type="molecule type" value="Genomic_DNA"/>
</dbReference>
<evidence type="ECO:0000256" key="4">
    <source>
        <dbReference type="RuleBase" id="RU003690"/>
    </source>
</evidence>
<dbReference type="AlphaFoldDB" id="E6U3B7"/>
<evidence type="ECO:0000256" key="1">
    <source>
        <dbReference type="ARBA" id="ARBA00010838"/>
    </source>
</evidence>
<sequence length="458" mass="52646">MGNAFKPDFLWGNSVSSMQTEGAVHEGGKGPSIYDDPELCVRGKSSDWVVAIDDYHRYDEDIALMAGMHMNCYRFSISWSRVFPEGDGEVNPEGLAFYDSLIDRLLEHHIEPMICLYHFDMPAHLAREYNGFSSRYVVNAFVKYGQTIIDRYKDKVKYWLTFNEQNLFGTDPSIGGSYLPVNERNLYQTNHNALVAHARVVRYLHEHAKNAVIGGMIAYQLVYPASASPNDQLIAQEIDERLNQFYLNVYSHGKYPEYMLEYLKKHGCLPKFEATDVDDLLMGKVDFLAFSYYSSTTISANKIPVNMPVYRYKEFGLVDNPFTGTTEWNWQIDPVGFRLILDRMSIRYGLPVFPIENGIGVDETAIDDEMILDDYRIAYHRQHLEQLQKAVTEDGVDCMGYLTWAAIDILSSAGQMKKRYGFVYVNRDETDIKDLKRIPKKSYYWFAQVAQTNGQNLG</sequence>
<dbReference type="FunFam" id="3.20.20.80:FF:000004">
    <property type="entry name" value="Beta-glucosidase 6-phospho-beta-glucosidase"/>
    <property type="match status" value="1"/>
</dbReference>
<evidence type="ECO:0000313" key="6">
    <source>
        <dbReference type="Proteomes" id="UP000001551"/>
    </source>
</evidence>
<dbReference type="HOGENOM" id="CLU_001859_0_2_9"/>
<dbReference type="InterPro" id="IPR001360">
    <property type="entry name" value="Glyco_hydro_1"/>
</dbReference>
<organism evidence="5 6">
    <name type="scientific">Ethanoligenens harbinense (strain DSM 18485 / JCM 12961 / CGMCC 1.5033 / YUAN-3)</name>
    <dbReference type="NCBI Taxonomy" id="663278"/>
    <lineage>
        <taxon>Bacteria</taxon>
        <taxon>Bacillati</taxon>
        <taxon>Bacillota</taxon>
        <taxon>Clostridia</taxon>
        <taxon>Eubacteriales</taxon>
        <taxon>Oscillospiraceae</taxon>
        <taxon>Ethanoligenens</taxon>
    </lineage>
</organism>
<keyword evidence="2 5" id="KW-0378">Hydrolase</keyword>
<dbReference type="GO" id="GO:0005829">
    <property type="term" value="C:cytosol"/>
    <property type="evidence" value="ECO:0007669"/>
    <property type="project" value="TreeGrafter"/>
</dbReference>
<protein>
    <submittedName>
        <fullName evidence="5">Glycoside hydrolase family 1</fullName>
    </submittedName>
</protein>
<comment type="similarity">
    <text evidence="1 4">Belongs to the glycosyl hydrolase 1 family.</text>
</comment>
<evidence type="ECO:0000256" key="3">
    <source>
        <dbReference type="ARBA" id="ARBA00023295"/>
    </source>
</evidence>
<proteinExistence type="inferred from homology"/>
<dbReference type="GO" id="GO:0008422">
    <property type="term" value="F:beta-glucosidase activity"/>
    <property type="evidence" value="ECO:0007669"/>
    <property type="project" value="TreeGrafter"/>
</dbReference>
<dbReference type="PANTHER" id="PTHR10353">
    <property type="entry name" value="GLYCOSYL HYDROLASE"/>
    <property type="match status" value="1"/>
</dbReference>
<dbReference type="Proteomes" id="UP000001551">
    <property type="component" value="Chromosome"/>
</dbReference>
<dbReference type="STRING" id="663278.Ethha_0840"/>
<dbReference type="KEGG" id="eha:Ethha_0840"/>
<dbReference type="SUPFAM" id="SSF51445">
    <property type="entry name" value="(Trans)glycosidases"/>
    <property type="match status" value="1"/>
</dbReference>
<dbReference type="RefSeq" id="WP_013484779.1">
    <property type="nucleotide sequence ID" value="NC_014828.1"/>
</dbReference>
<keyword evidence="6" id="KW-1185">Reference proteome</keyword>
<dbReference type="Pfam" id="PF00232">
    <property type="entry name" value="Glyco_hydro_1"/>
    <property type="match status" value="1"/>
</dbReference>
<dbReference type="GO" id="GO:0016052">
    <property type="term" value="P:carbohydrate catabolic process"/>
    <property type="evidence" value="ECO:0007669"/>
    <property type="project" value="TreeGrafter"/>
</dbReference>
<evidence type="ECO:0000313" key="5">
    <source>
        <dbReference type="EMBL" id="ADU26409.1"/>
    </source>
</evidence>
<dbReference type="eggNOG" id="COG2723">
    <property type="taxonomic scope" value="Bacteria"/>
</dbReference>
<name>E6U3B7_ETHHY</name>